<dbReference type="SUPFAM" id="SSF51658">
    <property type="entry name" value="Xylose isomerase-like"/>
    <property type="match status" value="1"/>
</dbReference>
<evidence type="ECO:0000313" key="3">
    <source>
        <dbReference type="Proteomes" id="UP000051888"/>
    </source>
</evidence>
<dbReference type="Proteomes" id="UP000051888">
    <property type="component" value="Unassembled WGS sequence"/>
</dbReference>
<dbReference type="Gene3D" id="3.20.20.150">
    <property type="entry name" value="Divalent-metal-dependent TIM barrel enzymes"/>
    <property type="match status" value="1"/>
</dbReference>
<protein>
    <submittedName>
        <fullName evidence="2">Fructoselysine 3-epimerase</fullName>
    </submittedName>
</protein>
<dbReference type="OrthoDB" id="9814946at2"/>
<feature type="domain" description="Xylose isomerase-like TIM barrel" evidence="1">
    <location>
        <begin position="19"/>
        <end position="268"/>
    </location>
</feature>
<dbReference type="InterPro" id="IPR036237">
    <property type="entry name" value="Xyl_isomerase-like_sf"/>
</dbReference>
<dbReference type="STRING" id="157838.AN964_11805"/>
<dbReference type="PANTHER" id="PTHR12110">
    <property type="entry name" value="HYDROXYPYRUVATE ISOMERASE"/>
    <property type="match status" value="1"/>
</dbReference>
<dbReference type="PANTHER" id="PTHR12110:SF21">
    <property type="entry name" value="XYLOSE ISOMERASE-LIKE TIM BARREL DOMAIN-CONTAINING PROTEIN"/>
    <property type="match status" value="1"/>
</dbReference>
<organism evidence="2 3">
    <name type="scientific">Heyndrickxia shackletonii</name>
    <dbReference type="NCBI Taxonomy" id="157838"/>
    <lineage>
        <taxon>Bacteria</taxon>
        <taxon>Bacillati</taxon>
        <taxon>Bacillota</taxon>
        <taxon>Bacilli</taxon>
        <taxon>Bacillales</taxon>
        <taxon>Bacillaceae</taxon>
        <taxon>Heyndrickxia</taxon>
    </lineage>
</organism>
<dbReference type="PATRIC" id="fig|157838.3.peg.2598"/>
<name>A0A0Q3TJH4_9BACI</name>
<evidence type="ECO:0000313" key="2">
    <source>
        <dbReference type="EMBL" id="KQL54112.1"/>
    </source>
</evidence>
<dbReference type="InterPro" id="IPR013022">
    <property type="entry name" value="Xyl_isomerase-like_TIM-brl"/>
</dbReference>
<dbReference type="RefSeq" id="WP_055739867.1">
    <property type="nucleotide sequence ID" value="NZ_JAAIWL010000009.1"/>
</dbReference>
<dbReference type="InterPro" id="IPR050312">
    <property type="entry name" value="IolE/XylAMocC-like"/>
</dbReference>
<reference evidence="2 3" key="1">
    <citation type="submission" date="2015-09" db="EMBL/GenBank/DDBJ databases">
        <title>Genome sequencing project for genomic taxonomy and phylogenomics of Bacillus-like bacteria.</title>
        <authorList>
            <person name="Liu B."/>
            <person name="Wang J."/>
            <person name="Zhu Y."/>
            <person name="Liu G."/>
            <person name="Chen Q."/>
            <person name="Chen Z."/>
            <person name="Lan J."/>
            <person name="Che J."/>
            <person name="Ge C."/>
            <person name="Shi H."/>
            <person name="Pan Z."/>
            <person name="Liu X."/>
        </authorList>
    </citation>
    <scope>NUCLEOTIDE SEQUENCE [LARGE SCALE GENOMIC DNA]</scope>
    <source>
        <strain evidence="2 3">LMG 18435</strain>
    </source>
</reference>
<accession>A0A0Q3TJH4</accession>
<dbReference type="EMBL" id="LJJC01000004">
    <property type="protein sequence ID" value="KQL54112.1"/>
    <property type="molecule type" value="Genomic_DNA"/>
</dbReference>
<comment type="caution">
    <text evidence="2">The sequence shown here is derived from an EMBL/GenBank/DDBJ whole genome shotgun (WGS) entry which is preliminary data.</text>
</comment>
<evidence type="ECO:0000259" key="1">
    <source>
        <dbReference type="Pfam" id="PF01261"/>
    </source>
</evidence>
<sequence>MEFGMFTSGYQRNPIENVFADAKRFGYDYVELWGGRPHAYPFDLKQYGACEIKNLMEKYEMPVRIFTPEMNAYPYNMMCGTEQMRVDSVEYTKAAMDVAKDIGAEYTLISAGHAGYQATQREIDEKLDKSLRELIDHAEKIDHKIIYEPLTTFESNVTTNANQMKEVLDRNHSPYLVGMVDIVVPYIQGESIMAYFDKLQDKMVHMHIIDSDGHSENHIVPGEGNLPLSELMHELQSVGYDKTITIELVTNYLNEPRFYAKRALHNLKRMLD</sequence>
<gene>
    <name evidence="2" type="ORF">AN964_11805</name>
</gene>
<proteinExistence type="predicted"/>
<dbReference type="NCBIfam" id="NF007360">
    <property type="entry name" value="PRK09856.1"/>
    <property type="match status" value="1"/>
</dbReference>
<dbReference type="AlphaFoldDB" id="A0A0Q3TJH4"/>
<keyword evidence="3" id="KW-1185">Reference proteome</keyword>
<dbReference type="Pfam" id="PF01261">
    <property type="entry name" value="AP_endonuc_2"/>
    <property type="match status" value="1"/>
</dbReference>